<keyword evidence="1" id="KW-0472">Membrane</keyword>
<dbReference type="PROSITE" id="PS50848">
    <property type="entry name" value="START"/>
    <property type="match status" value="1"/>
</dbReference>
<reference evidence="3 4" key="1">
    <citation type="journal article" date="2019" name="Sci. Rep.">
        <title>Nanopore sequencing improves the draft genome of the human pathogenic amoeba Naegleria fowleri.</title>
        <authorList>
            <person name="Liechti N."/>
            <person name="Schurch N."/>
            <person name="Bruggmann R."/>
            <person name="Wittwer M."/>
        </authorList>
    </citation>
    <scope>NUCLEOTIDE SEQUENCE [LARGE SCALE GENOMIC DNA]</scope>
    <source>
        <strain evidence="3 4">ATCC 30894</strain>
    </source>
</reference>
<evidence type="ECO:0000313" key="4">
    <source>
        <dbReference type="Proteomes" id="UP000444721"/>
    </source>
</evidence>
<name>A0A6A5C5F7_NAEFO</name>
<dbReference type="RefSeq" id="XP_044567699.1">
    <property type="nucleotide sequence ID" value="XM_044701320.1"/>
</dbReference>
<dbReference type="GO" id="GO:0008289">
    <property type="term" value="F:lipid binding"/>
    <property type="evidence" value="ECO:0007669"/>
    <property type="project" value="InterPro"/>
</dbReference>
<organism evidence="3 4">
    <name type="scientific">Naegleria fowleri</name>
    <name type="common">Brain eating amoeba</name>
    <dbReference type="NCBI Taxonomy" id="5763"/>
    <lineage>
        <taxon>Eukaryota</taxon>
        <taxon>Discoba</taxon>
        <taxon>Heterolobosea</taxon>
        <taxon>Tetramitia</taxon>
        <taxon>Eutetramitia</taxon>
        <taxon>Vahlkampfiidae</taxon>
        <taxon>Naegleria</taxon>
    </lineage>
</organism>
<feature type="domain" description="START" evidence="2">
    <location>
        <begin position="34"/>
        <end position="242"/>
    </location>
</feature>
<dbReference type="Proteomes" id="UP000444721">
    <property type="component" value="Unassembled WGS sequence"/>
</dbReference>
<keyword evidence="1" id="KW-0812">Transmembrane</keyword>
<sequence length="633" mass="72750">MNSSVIDTKQRQQLLPDRFIEFCKELTNFSEAKSESSWRLEASKDGVSVYTKPVENASTGSTELAFRISGTIKSTIQEAYEATRQVHFKAREKNSVEEASILEEIMNKDNGERLDITYQRTHSPSTFLVYKREFLSARYFFEDSPEKKIIFEKTIDPSQMSETARKNLNKLNGVNDYGCIYATIYFQIIEFQKINNDTTQFDIISKVNMNGWIPMNLINALIKIAPQKAREDMESCIKFYRESIKSSQYTTNAEQLQSSEQYSFGGRLGTYDLFMANIVKRSNSSSQEIVDQTKKYLARSFNSTWCDIPYVHKETGELLRRREMCLVDNKSMRFFSIWDGYNVYQFNTEFTSTPNSWQLENGRINLTGNLPEACSGQVFVIGNNNYALFVNHQNITSNSFYTSLNNTTSTYLIQGNSTIFLNSLDAHNNIMKDSRFYFRITNHPSGRGVIIRSEKYSDLCFCQLKRYLTVDKMFEVGLAPCDSSDPYQKFYWTGASIISSVTVDTSLIQGSETMKSTSYTLRFFKLTYGQSIGLIRYNERPSSILTLLLLTPENALKNPYQFREKHVLTSSTVIESFYSNHDIVEQDVTLQNQLATASMPFRYSEASVRTEFCICINVFLLIIVLVAVQNLVI</sequence>
<evidence type="ECO:0000259" key="2">
    <source>
        <dbReference type="PROSITE" id="PS50848"/>
    </source>
</evidence>
<evidence type="ECO:0000256" key="1">
    <source>
        <dbReference type="SAM" id="Phobius"/>
    </source>
</evidence>
<keyword evidence="1" id="KW-1133">Transmembrane helix</keyword>
<dbReference type="GeneID" id="68118179"/>
<dbReference type="VEuPathDB" id="AmoebaDB:FDP41_010964"/>
<dbReference type="VEuPathDB" id="AmoebaDB:NF0090550"/>
<comment type="caution">
    <text evidence="3">The sequence shown here is derived from an EMBL/GenBank/DDBJ whole genome shotgun (WGS) entry which is preliminary data.</text>
</comment>
<protein>
    <recommendedName>
        <fullName evidence="2">START domain-containing protein</fullName>
    </recommendedName>
</protein>
<dbReference type="Gene3D" id="3.30.530.20">
    <property type="match status" value="1"/>
</dbReference>
<dbReference type="VEuPathDB" id="AmoebaDB:NF0090540"/>
<evidence type="ECO:0000313" key="3">
    <source>
        <dbReference type="EMBL" id="KAF0982986.1"/>
    </source>
</evidence>
<feature type="transmembrane region" description="Helical" evidence="1">
    <location>
        <begin position="612"/>
        <end position="632"/>
    </location>
</feature>
<accession>A0A6A5C5F7</accession>
<gene>
    <name evidence="3" type="ORF">FDP41_010964</name>
</gene>
<dbReference type="EMBL" id="VFQX01000007">
    <property type="protein sequence ID" value="KAF0982986.1"/>
    <property type="molecule type" value="Genomic_DNA"/>
</dbReference>
<dbReference type="Pfam" id="PF01852">
    <property type="entry name" value="START"/>
    <property type="match status" value="1"/>
</dbReference>
<dbReference type="SUPFAM" id="SSF55961">
    <property type="entry name" value="Bet v1-like"/>
    <property type="match status" value="1"/>
</dbReference>
<dbReference type="InterPro" id="IPR023393">
    <property type="entry name" value="START-like_dom_sf"/>
</dbReference>
<dbReference type="CDD" id="cd00177">
    <property type="entry name" value="START"/>
    <property type="match status" value="1"/>
</dbReference>
<dbReference type="OrthoDB" id="10405890at2759"/>
<dbReference type="VEuPathDB" id="AmoebaDB:NfTy_016080"/>
<dbReference type="InterPro" id="IPR002913">
    <property type="entry name" value="START_lipid-bd_dom"/>
</dbReference>
<proteinExistence type="predicted"/>
<keyword evidence="4" id="KW-1185">Reference proteome</keyword>
<dbReference type="AlphaFoldDB" id="A0A6A5C5F7"/>